<dbReference type="InterPro" id="IPR005467">
    <property type="entry name" value="His_kinase_dom"/>
</dbReference>
<evidence type="ECO:0000256" key="7">
    <source>
        <dbReference type="SAM" id="Phobius"/>
    </source>
</evidence>
<keyword evidence="4" id="KW-0547">Nucleotide-binding</keyword>
<reference evidence="9 10" key="1">
    <citation type="journal article" date="2016" name="PLoS ONE">
        <title>Complete Genome Sequence and Comparative Genomics of a Novel Myxobacterium Myxococcus hansupus.</title>
        <authorList>
            <person name="Sharma G."/>
            <person name="Narwani T."/>
            <person name="Subramanian S."/>
        </authorList>
    </citation>
    <scope>NUCLEOTIDE SEQUENCE [LARGE SCALE GENOMIC DNA]</scope>
    <source>
        <strain evidence="10">mixupus</strain>
    </source>
</reference>
<keyword evidence="7" id="KW-0812">Transmembrane</keyword>
<evidence type="ECO:0000259" key="8">
    <source>
        <dbReference type="PROSITE" id="PS50109"/>
    </source>
</evidence>
<dbReference type="Gene3D" id="3.30.565.10">
    <property type="entry name" value="Histidine kinase-like ATPase, C-terminal domain"/>
    <property type="match status" value="1"/>
</dbReference>
<comment type="catalytic activity">
    <reaction evidence="1">
        <text>ATP + protein L-histidine = ADP + protein N-phospho-L-histidine.</text>
        <dbReference type="EC" id="2.7.13.3"/>
    </reaction>
</comment>
<dbReference type="SMART" id="SM00387">
    <property type="entry name" value="HATPase_c"/>
    <property type="match status" value="1"/>
</dbReference>
<dbReference type="EC" id="2.7.13.3" evidence="2"/>
<feature type="transmembrane region" description="Helical" evidence="7">
    <location>
        <begin position="144"/>
        <end position="163"/>
    </location>
</feature>
<dbReference type="RefSeq" id="WP_002640727.1">
    <property type="nucleotide sequence ID" value="NZ_CP012109.1"/>
</dbReference>
<dbReference type="STRING" id="1297742.A176_000156"/>
<keyword evidence="9" id="KW-0966">Cell projection</keyword>
<sequence length="439" mass="46098">MPEAPPRALPGQLAQRVLLDASNDGEALVSGVRIVFLGLVLARYLALGGVHAEGGVPAAWVELPVLGIGILLSVASVGAARRRWFDERLLVASTLLDAVLAHASLLSTLAWHGPQYTGLLRMPDPAAAIAVVFASALRLCPRAAWVGTVTNLALMGGLVALDFRLNAAFITYGVSELVLLFLFIASVGAVASLVCHTARRMVLTMAGTRERAQRTRRHLDLLLREHHDARTLLSSARLRADLLVRQPEGRATERHARAIAEDLGELAAFVSRVKSRAMGELAMSDDASAVDVGTTLHQAAEQVQLRFAHVHIVVEGPLARVSRARVVGGAPGLAHVVTNLLVNACEGDGQLGARTVHVSVEHEGGRRSHVLLRVTDDGPGFRAGLLEGTRPRGGTTKRDGSGMGLLLVNGLVEASGGSLRASSPPGGGARVEVLLPAGA</sequence>
<protein>
    <recommendedName>
        <fullName evidence="2">histidine kinase</fullName>
        <ecNumber evidence="2">2.7.13.3</ecNumber>
    </recommendedName>
</protein>
<keyword evidence="7" id="KW-1133">Transmembrane helix</keyword>
<evidence type="ECO:0000256" key="2">
    <source>
        <dbReference type="ARBA" id="ARBA00012438"/>
    </source>
</evidence>
<proteinExistence type="predicted"/>
<dbReference type="Pfam" id="PF02518">
    <property type="entry name" value="HATPase_c"/>
    <property type="match status" value="1"/>
</dbReference>
<dbReference type="PATRIC" id="fig|1297742.4.peg.162"/>
<organism evidence="9 10">
    <name type="scientific">Pseudomyxococcus hansupus</name>
    <dbReference type="NCBI Taxonomy" id="1297742"/>
    <lineage>
        <taxon>Bacteria</taxon>
        <taxon>Pseudomonadati</taxon>
        <taxon>Myxococcota</taxon>
        <taxon>Myxococcia</taxon>
        <taxon>Myxococcales</taxon>
        <taxon>Cystobacterineae</taxon>
        <taxon>Myxococcaceae</taxon>
        <taxon>Pseudomyxococcus</taxon>
    </lineage>
</organism>
<dbReference type="PANTHER" id="PTHR44936">
    <property type="entry name" value="SENSOR PROTEIN CREC"/>
    <property type="match status" value="1"/>
</dbReference>
<feature type="transmembrane region" description="Helical" evidence="7">
    <location>
        <begin position="89"/>
        <end position="112"/>
    </location>
</feature>
<feature type="domain" description="Histidine kinase" evidence="8">
    <location>
        <begin position="224"/>
        <end position="439"/>
    </location>
</feature>
<dbReference type="InterPro" id="IPR036890">
    <property type="entry name" value="HATPase_C_sf"/>
</dbReference>
<name>A0A0H4WKI1_9BACT</name>
<dbReference type="PANTHER" id="PTHR44936:SF10">
    <property type="entry name" value="SENSOR PROTEIN RSTB"/>
    <property type="match status" value="1"/>
</dbReference>
<keyword evidence="6" id="KW-0067">ATP-binding</keyword>
<keyword evidence="5 9" id="KW-0418">Kinase</keyword>
<dbReference type="GO" id="GO:0005524">
    <property type="term" value="F:ATP binding"/>
    <property type="evidence" value="ECO:0007669"/>
    <property type="project" value="UniProtKB-KW"/>
</dbReference>
<evidence type="ECO:0000256" key="6">
    <source>
        <dbReference type="ARBA" id="ARBA00022840"/>
    </source>
</evidence>
<dbReference type="Proteomes" id="UP000009026">
    <property type="component" value="Chromosome"/>
</dbReference>
<evidence type="ECO:0000313" key="9">
    <source>
        <dbReference type="EMBL" id="AKQ63244.1"/>
    </source>
</evidence>
<keyword evidence="7" id="KW-0472">Membrane</keyword>
<dbReference type="SUPFAM" id="SSF55874">
    <property type="entry name" value="ATPase domain of HSP90 chaperone/DNA topoisomerase II/histidine kinase"/>
    <property type="match status" value="1"/>
</dbReference>
<dbReference type="EMBL" id="CP012109">
    <property type="protein sequence ID" value="AKQ63244.1"/>
    <property type="molecule type" value="Genomic_DNA"/>
</dbReference>
<dbReference type="InterPro" id="IPR050980">
    <property type="entry name" value="2C_sensor_his_kinase"/>
</dbReference>
<evidence type="ECO:0000256" key="1">
    <source>
        <dbReference type="ARBA" id="ARBA00000085"/>
    </source>
</evidence>
<evidence type="ECO:0000313" key="10">
    <source>
        <dbReference type="Proteomes" id="UP000009026"/>
    </source>
</evidence>
<feature type="transmembrane region" description="Helical" evidence="7">
    <location>
        <begin position="58"/>
        <end position="77"/>
    </location>
</feature>
<keyword evidence="3" id="KW-0808">Transferase</keyword>
<evidence type="ECO:0000256" key="3">
    <source>
        <dbReference type="ARBA" id="ARBA00022679"/>
    </source>
</evidence>
<dbReference type="PROSITE" id="PS50109">
    <property type="entry name" value="HIS_KIN"/>
    <property type="match status" value="1"/>
</dbReference>
<keyword evidence="9" id="KW-0969">Cilium</keyword>
<keyword evidence="9" id="KW-0282">Flagellum</keyword>
<dbReference type="OrthoDB" id="5380878at2"/>
<feature type="transmembrane region" description="Helical" evidence="7">
    <location>
        <begin position="169"/>
        <end position="195"/>
    </location>
</feature>
<keyword evidence="10" id="KW-1185">Reference proteome</keyword>
<dbReference type="AlphaFoldDB" id="A0A0H4WKI1"/>
<evidence type="ECO:0000256" key="4">
    <source>
        <dbReference type="ARBA" id="ARBA00022741"/>
    </source>
</evidence>
<dbReference type="InterPro" id="IPR003594">
    <property type="entry name" value="HATPase_dom"/>
</dbReference>
<gene>
    <name evidence="9" type="ORF">A176_000156</name>
</gene>
<accession>A0A0H4WKI1</accession>
<dbReference type="KEGG" id="mym:A176_000156"/>
<dbReference type="GO" id="GO:0004673">
    <property type="term" value="F:protein histidine kinase activity"/>
    <property type="evidence" value="ECO:0007669"/>
    <property type="project" value="UniProtKB-EC"/>
</dbReference>
<evidence type="ECO:0000256" key="5">
    <source>
        <dbReference type="ARBA" id="ARBA00022777"/>
    </source>
</evidence>
<dbReference type="eggNOG" id="COG4191">
    <property type="taxonomic scope" value="Bacteria"/>
</dbReference>